<dbReference type="PRINTS" id="PR00010">
    <property type="entry name" value="EGFBLOOD"/>
</dbReference>
<dbReference type="InterPro" id="IPR005533">
    <property type="entry name" value="AMOP_dom"/>
</dbReference>
<feature type="domain" description="EGF-like" evidence="23">
    <location>
        <begin position="65"/>
        <end position="101"/>
    </location>
</feature>
<sequence>MEQPVGMKSTHTTASAMKVTQEKTETDNNECYSHPCMNGASCVDMVNAYNCTCASGFTGDSCETDNNECYSHPCMNGASCVDMVNAYNCTCASGFTGDRCETAIRHRYYQYGLVHDDRLLGYDASYYCDWSGKSCASDFLRVPKIQIFNGQYKRMKIYSNGYITFGLNFESRYPVRLHKNMLGYMKRRTAQKQGFAMLAPLWTDNNARDGGQVYYHIYDLTQPGSTPTDKARVKHAVDHARDDVVENGGVSVTDVTWVMVVTWNRMLPRMYYSPYDSPNTFQLVIAYDPSRYQTFAMYHYMDMGWDNEYTRRRSMIGYFSYKYTQELSRQLAPSMKRTALRMQERKGNTGKYGRYLFTIASGRSGINYDQKCFKWFAGEVRWMWLLRYYLRWTQPCPCDRRLARMDSRWRFDWRQFYRTNYEKRCYYERIPWWYSSQECCYNYWGSLITTTDGRGSHASLFHPRWRRLHQAYDVLPKQWCCQFSDNCEFYTYLRPIDYCWGYSPPFLGWFYGDPHIRTLDGFQYTFNGLGEYTLLETTHDNFTLQGRTAKALDANGTETDATVFSAFAARDVDSDTVHIGMNAARDGFSLTIGISAQQLDITVGASDKFKNHTKGLMGVFNGDPMDDLLPPGENAVPLSNISSEKTIFYQFGELWRIWAIDSLFYYASGESYSTFAHKEFKPLFLEDVLSNMTDAERAKAKATCGENKECLFDFAVTANACPNITVDKIFNVTVGQENTLTVTTFDSDDDTVTVKQNTDGPDGAFFNNDIYKWTPTNMDPVNISFTASDGKGGVAAAEVSVNLCNCSGHGECLFDLLADGYELKQTFRIVQCNCSTGWEGDHCESDLDGCQDNPCTEGTNCTDVTPEEQVSTGKSFNCSECPPGTEENEGTCLPINECDPDNKRHDCEQICVDTKDSFTCTCNDGYRLMPNNKNCTVTFLLRFTASDGKGGVAAAEVSVNLCNCSGHGECLFDLLADGYELKQTFRIVQCNCSTGWEGDHCESDLDGCQDNPCTEGTNCTDVTPEEQVSTGKSFNCSECPPGTEENEGTCLPINECDPDNKRHDCEQICVDTKDSFTCTCNDGYRLMPNNKNCTDIDECADGTSACQQTCENTNGSFVCSCIKGFTLNTVDNKTCIISTVLKDKCKDLNCSYNCKETANNKVECFCQSGYKLGNDSKSCVDVDECDTNNGGCTHSCTNFDGGFNCSCRDGFQLMKDNKGCKPCPSGTWGKDCLRYCNCHDIDTVCNETIGCEECPDGFQGGDCQEDINECYNDPCDDHANCSNTIGTFKCVCHTGYTQYNTTVCEDINECSNFPCLNGGTCKDLVNKFRCSCVRGFTGKNCETDIEECSSVPCQNGGNCSTPEINMFSCQCMPGYTGEICETDIDDCANMPCMNGGTCQDLVDDYRCLCRPATLAPTAASMFVPAGYTGSNCSVDIDDCASMPCMNGGTAKTWSTTIDVCARPATLLQLQRRCEHIDDCANMPCMNGGTCQDLVDDYRCLCTAGYTGSNCSVDIDDCANMPCMNGGTCQDLVDDYRCLCAAGYTGSNCSVDIDECASVPCMNNGTCEDLMNGFHCNCTASYNGSMCNIGQMCTATPCQNGGTCLETGISRTCDCVAGYTGEDCETDINECDNNTCVNGATCVDVINGYNCTCAAGYTGDRCETDINECDCNPCMYGATCVDGINGYNCTCAAGYTGDRCETDIDDCASVTCMNGGTCEDLVDDYRCLCTAGYTGSSCSVDINECDSDPCQNGATCSDHLDMYNCSCEAGYTGVTCETDMNECDSNPCMNGSTCVDGINGYNCTCAAGYTGDRCETDIDDCANVPCMNGGTCQDLVDDYRCVCAAGYTGSNCSVVDSALVAHFAEEMQKIVDAFSDALEKFVLKINIKKTEVL</sequence>
<feature type="disulfide bond" evidence="22">
    <location>
        <begin position="1690"/>
        <end position="1699"/>
    </location>
</feature>
<dbReference type="GO" id="GO:0051241">
    <property type="term" value="P:negative regulation of multicellular organismal process"/>
    <property type="evidence" value="ECO:0007669"/>
    <property type="project" value="UniProtKB-ARBA"/>
</dbReference>
<keyword evidence="20" id="KW-0966">Cell projection</keyword>
<feature type="domain" description="EGF-like" evidence="23">
    <location>
        <begin position="1383"/>
        <end position="1433"/>
    </location>
</feature>
<dbReference type="SMART" id="SM00723">
    <property type="entry name" value="AMOP"/>
    <property type="match status" value="1"/>
</dbReference>
<evidence type="ECO:0000256" key="8">
    <source>
        <dbReference type="ARBA" id="ARBA00022553"/>
    </source>
</evidence>
<feature type="disulfide bond" evidence="22">
    <location>
        <begin position="53"/>
        <end position="62"/>
    </location>
</feature>
<dbReference type="Pfam" id="PF07645">
    <property type="entry name" value="EGF_CA"/>
    <property type="match status" value="1"/>
</dbReference>
<feature type="domain" description="AMOP" evidence="24">
    <location>
        <begin position="364"/>
        <end position="494"/>
    </location>
</feature>
<dbReference type="GO" id="GO:0003013">
    <property type="term" value="P:circulatory system process"/>
    <property type="evidence" value="ECO:0007669"/>
    <property type="project" value="UniProtKB-ARBA"/>
</dbReference>
<dbReference type="FunFam" id="2.10.25.10:FF:000368">
    <property type="entry name" value="Delta-like 3 (Drosophila), isoform CRA_b"/>
    <property type="match status" value="1"/>
</dbReference>
<keyword evidence="8" id="KW-0597">Phosphoprotein</keyword>
<evidence type="ECO:0000259" key="23">
    <source>
        <dbReference type="PROSITE" id="PS50026"/>
    </source>
</evidence>
<dbReference type="SMART" id="SM00181">
    <property type="entry name" value="EGF"/>
    <property type="match status" value="26"/>
</dbReference>
<dbReference type="FunFam" id="2.10.25.10:FF:000565">
    <property type="entry name" value="Predicted protein"/>
    <property type="match status" value="1"/>
</dbReference>
<keyword evidence="26" id="KW-1185">Reference proteome</keyword>
<feature type="domain" description="EGF-like" evidence="23">
    <location>
        <begin position="1626"/>
        <end position="1662"/>
    </location>
</feature>
<dbReference type="FunFam" id="2.10.25.10:FF:000117">
    <property type="entry name" value="Delta-like protein"/>
    <property type="match status" value="2"/>
</dbReference>
<feature type="disulfide bond" evidence="22">
    <location>
        <begin position="1652"/>
        <end position="1661"/>
    </location>
</feature>
<evidence type="ECO:0000256" key="16">
    <source>
        <dbReference type="ARBA" id="ARBA00023136"/>
    </source>
</evidence>
<dbReference type="InterPro" id="IPR013032">
    <property type="entry name" value="EGF-like_CS"/>
</dbReference>
<feature type="domain" description="EGF-like" evidence="23">
    <location>
        <begin position="1740"/>
        <end position="1776"/>
    </location>
</feature>
<evidence type="ECO:0000256" key="21">
    <source>
        <dbReference type="ARBA" id="ARBA00063079"/>
    </source>
</evidence>
<dbReference type="FunFam" id="2.10.25.10:FF:000472">
    <property type="entry name" value="Uncharacterized protein, isoform A"/>
    <property type="match status" value="1"/>
</dbReference>
<dbReference type="GO" id="GO:0048598">
    <property type="term" value="P:embryonic morphogenesis"/>
    <property type="evidence" value="ECO:0007669"/>
    <property type="project" value="UniProtKB-ARBA"/>
</dbReference>
<dbReference type="PROSITE" id="PS01186">
    <property type="entry name" value="EGF_2"/>
    <property type="match status" value="19"/>
</dbReference>
<feature type="domain" description="EGF-like" evidence="23">
    <location>
        <begin position="1551"/>
        <end position="1587"/>
    </location>
</feature>
<dbReference type="GO" id="GO:0005509">
    <property type="term" value="F:calcium ion binding"/>
    <property type="evidence" value="ECO:0007669"/>
    <property type="project" value="InterPro"/>
</dbReference>
<dbReference type="Proteomes" id="UP001209878">
    <property type="component" value="Unassembled WGS sequence"/>
</dbReference>
<gene>
    <name evidence="25" type="ORF">NP493_1693g00032</name>
</gene>
<evidence type="ECO:0000256" key="3">
    <source>
        <dbReference type="ARBA" id="ARBA00004316"/>
    </source>
</evidence>
<feature type="domain" description="EGF-like" evidence="23">
    <location>
        <begin position="1475"/>
        <end position="1511"/>
    </location>
</feature>
<dbReference type="InterPro" id="IPR026823">
    <property type="entry name" value="cEGF"/>
</dbReference>
<dbReference type="Gene3D" id="2.10.25.10">
    <property type="entry name" value="Laminin"/>
    <property type="match status" value="23"/>
</dbReference>
<dbReference type="PANTHER" id="PTHR12916">
    <property type="entry name" value="CYTOCHROME C OXIDASE POLYPEPTIDE VIC-2"/>
    <property type="match status" value="1"/>
</dbReference>
<feature type="domain" description="EGF-like" evidence="23">
    <location>
        <begin position="1664"/>
        <end position="1700"/>
    </location>
</feature>
<dbReference type="FunFam" id="2.10.25.10:FF:000240">
    <property type="entry name" value="Vitamin K-dependent protein S"/>
    <property type="match status" value="1"/>
</dbReference>
<evidence type="ECO:0000256" key="18">
    <source>
        <dbReference type="ARBA" id="ARBA00023180"/>
    </source>
</evidence>
<evidence type="ECO:0008006" key="27">
    <source>
        <dbReference type="Google" id="ProtNLM"/>
    </source>
</evidence>
<dbReference type="PROSITE" id="PS50856">
    <property type="entry name" value="AMOP"/>
    <property type="match status" value="1"/>
</dbReference>
<dbReference type="InterPro" id="IPR013783">
    <property type="entry name" value="Ig-like_fold"/>
</dbReference>
<keyword evidence="10" id="KW-0732">Signal</keyword>
<keyword evidence="7 22" id="KW-0245">EGF-like domain</keyword>
<dbReference type="GO" id="GO:0060255">
    <property type="term" value="P:regulation of macromolecule metabolic process"/>
    <property type="evidence" value="ECO:0007669"/>
    <property type="project" value="UniProtKB-ARBA"/>
</dbReference>
<feature type="domain" description="EGF-like" evidence="23">
    <location>
        <begin position="1816"/>
        <end position="1852"/>
    </location>
</feature>
<dbReference type="GO" id="GO:0061326">
    <property type="term" value="P:renal tubule development"/>
    <property type="evidence" value="ECO:0007669"/>
    <property type="project" value="UniProtKB-ARBA"/>
</dbReference>
<dbReference type="Pfam" id="PF12662">
    <property type="entry name" value="cEGF"/>
    <property type="match status" value="3"/>
</dbReference>
<dbReference type="GO" id="GO:0007160">
    <property type="term" value="P:cell-matrix adhesion"/>
    <property type="evidence" value="ECO:0007669"/>
    <property type="project" value="InterPro"/>
</dbReference>
<dbReference type="InterPro" id="IPR003886">
    <property type="entry name" value="NIDO_dom"/>
</dbReference>
<evidence type="ECO:0000256" key="13">
    <source>
        <dbReference type="ARBA" id="ARBA00022843"/>
    </source>
</evidence>
<feature type="domain" description="EGF-like" evidence="23">
    <location>
        <begin position="1588"/>
        <end position="1624"/>
    </location>
</feature>
<keyword evidence="13" id="KW-0832">Ubl conjugation</keyword>
<dbReference type="GO" id="GO:0009792">
    <property type="term" value="P:embryo development ending in birth or egg hatching"/>
    <property type="evidence" value="ECO:0007669"/>
    <property type="project" value="UniProtKB-ARBA"/>
</dbReference>
<dbReference type="GO" id="GO:0030182">
    <property type="term" value="P:neuron differentiation"/>
    <property type="evidence" value="ECO:0007669"/>
    <property type="project" value="UniProtKB-ARBA"/>
</dbReference>
<evidence type="ECO:0000256" key="4">
    <source>
        <dbReference type="ARBA" id="ARBA00022473"/>
    </source>
</evidence>
<dbReference type="SUPFAM" id="SSF57184">
    <property type="entry name" value="Growth factor receptor domain"/>
    <property type="match status" value="4"/>
</dbReference>
<feature type="domain" description="EGF-like" evidence="23">
    <location>
        <begin position="1702"/>
        <end position="1738"/>
    </location>
</feature>
<dbReference type="EMBL" id="JAODUO010001701">
    <property type="protein sequence ID" value="KAK2159626.1"/>
    <property type="molecule type" value="Genomic_DNA"/>
</dbReference>
<feature type="disulfide bond" evidence="22">
    <location>
        <begin position="1371"/>
        <end position="1380"/>
    </location>
</feature>
<evidence type="ECO:0000256" key="19">
    <source>
        <dbReference type="ARBA" id="ARBA00023212"/>
    </source>
</evidence>
<dbReference type="FunFam" id="2.10.25.10:FF:000123">
    <property type="entry name" value="Crumbs homolog 1 (Drosophila)"/>
    <property type="match status" value="1"/>
</dbReference>
<dbReference type="PANTHER" id="PTHR12916:SF4">
    <property type="entry name" value="UNINFLATABLE, ISOFORM C"/>
    <property type="match status" value="1"/>
</dbReference>
<dbReference type="FunFam" id="2.10.25.10:FF:000143">
    <property type="entry name" value="Protein crumbs 1"/>
    <property type="match status" value="4"/>
</dbReference>
<organism evidence="25 26">
    <name type="scientific">Ridgeia piscesae</name>
    <name type="common">Tubeworm</name>
    <dbReference type="NCBI Taxonomy" id="27915"/>
    <lineage>
        <taxon>Eukaryota</taxon>
        <taxon>Metazoa</taxon>
        <taxon>Spiralia</taxon>
        <taxon>Lophotrochozoa</taxon>
        <taxon>Annelida</taxon>
        <taxon>Polychaeta</taxon>
        <taxon>Sedentaria</taxon>
        <taxon>Canalipalpata</taxon>
        <taxon>Sabellida</taxon>
        <taxon>Siboglinidae</taxon>
        <taxon>Ridgeia</taxon>
    </lineage>
</organism>
<feature type="disulfide bond" evidence="22">
    <location>
        <begin position="91"/>
        <end position="100"/>
    </location>
</feature>
<keyword evidence="15" id="KW-1133">Transmembrane helix</keyword>
<evidence type="ECO:0000256" key="2">
    <source>
        <dbReference type="ARBA" id="ARBA00004247"/>
    </source>
</evidence>
<keyword evidence="14" id="KW-0914">Notch signaling pathway</keyword>
<feature type="disulfide bond" evidence="22">
    <location>
        <begin position="1766"/>
        <end position="1775"/>
    </location>
</feature>
<dbReference type="GO" id="GO:0005911">
    <property type="term" value="C:cell-cell junction"/>
    <property type="evidence" value="ECO:0007669"/>
    <property type="project" value="UniProtKB-ARBA"/>
</dbReference>
<proteinExistence type="predicted"/>
<feature type="domain" description="EGF-like" evidence="23">
    <location>
        <begin position="27"/>
        <end position="63"/>
    </location>
</feature>
<dbReference type="SMART" id="SM00179">
    <property type="entry name" value="EGF_CA"/>
    <property type="match status" value="22"/>
</dbReference>
<keyword evidence="18" id="KW-0325">Glycoprotein</keyword>
<keyword evidence="16" id="KW-0472">Membrane</keyword>
<feature type="disulfide bond" evidence="22">
    <location>
        <begin position="1614"/>
        <end position="1623"/>
    </location>
</feature>
<dbReference type="GO" id="GO:0043005">
    <property type="term" value="C:neuron projection"/>
    <property type="evidence" value="ECO:0007669"/>
    <property type="project" value="UniProtKB-ARBA"/>
</dbReference>
<keyword evidence="19" id="KW-0206">Cytoskeleton</keyword>
<feature type="domain" description="EGF-like" evidence="23">
    <location>
        <begin position="1513"/>
        <end position="1549"/>
    </location>
</feature>
<feature type="domain" description="EGF-like" evidence="23">
    <location>
        <begin position="1778"/>
        <end position="1814"/>
    </location>
</feature>
<keyword evidence="9" id="KW-0812">Transmembrane</keyword>
<dbReference type="GO" id="GO:0051093">
    <property type="term" value="P:negative regulation of developmental process"/>
    <property type="evidence" value="ECO:0007669"/>
    <property type="project" value="UniProtKB-ARBA"/>
</dbReference>
<dbReference type="GO" id="GO:0048871">
    <property type="term" value="P:multicellular organismal-level homeostasis"/>
    <property type="evidence" value="ECO:0007669"/>
    <property type="project" value="UniProtKB-ARBA"/>
</dbReference>
<dbReference type="PROSITE" id="PS00022">
    <property type="entry name" value="EGF_1"/>
    <property type="match status" value="17"/>
</dbReference>
<dbReference type="GO" id="GO:0002064">
    <property type="term" value="P:epithelial cell development"/>
    <property type="evidence" value="ECO:0007669"/>
    <property type="project" value="UniProtKB-ARBA"/>
</dbReference>
<dbReference type="GO" id="GO:0048638">
    <property type="term" value="P:regulation of developmental growth"/>
    <property type="evidence" value="ECO:0007669"/>
    <property type="project" value="UniProtKB-ARBA"/>
</dbReference>
<dbReference type="SUPFAM" id="SSF57196">
    <property type="entry name" value="EGF/Laminin"/>
    <property type="match status" value="13"/>
</dbReference>
<protein>
    <recommendedName>
        <fullName evidence="27">Mucin-like protein</fullName>
    </recommendedName>
</protein>
<evidence type="ECO:0000256" key="1">
    <source>
        <dbReference type="ARBA" id="ARBA00004245"/>
    </source>
</evidence>
<dbReference type="Gene3D" id="2.60.40.10">
    <property type="entry name" value="Immunoglobulins"/>
    <property type="match status" value="1"/>
</dbReference>
<evidence type="ECO:0000256" key="22">
    <source>
        <dbReference type="PROSITE-ProRule" id="PRU00076"/>
    </source>
</evidence>
<feature type="domain" description="EGF-like" evidence="23">
    <location>
        <begin position="1266"/>
        <end position="1305"/>
    </location>
</feature>
<name>A0AAD9N953_RIDPI</name>
<dbReference type="PROSITE" id="PS50026">
    <property type="entry name" value="EGF_3"/>
    <property type="match status" value="17"/>
</dbReference>
<keyword evidence="4" id="KW-0217">Developmental protein</keyword>
<evidence type="ECO:0000256" key="17">
    <source>
        <dbReference type="ARBA" id="ARBA00023157"/>
    </source>
</evidence>
<dbReference type="CDD" id="cd00054">
    <property type="entry name" value="EGF_CA"/>
    <property type="match status" value="16"/>
</dbReference>
<evidence type="ECO:0000256" key="7">
    <source>
        <dbReference type="ARBA" id="ARBA00022536"/>
    </source>
</evidence>
<dbReference type="GO" id="GO:0051049">
    <property type="term" value="P:regulation of transport"/>
    <property type="evidence" value="ECO:0007669"/>
    <property type="project" value="UniProtKB-ARBA"/>
</dbReference>
<dbReference type="Pfam" id="PF06119">
    <property type="entry name" value="NIDO"/>
    <property type="match status" value="1"/>
</dbReference>
<comment type="caution">
    <text evidence="22">Lacks conserved residue(s) required for the propagation of feature annotation.</text>
</comment>
<dbReference type="FunFam" id="2.10.25.10:FF:000318">
    <property type="entry name" value="Eyes shut homolog"/>
    <property type="match status" value="3"/>
</dbReference>
<evidence type="ECO:0000256" key="9">
    <source>
        <dbReference type="ARBA" id="ARBA00022692"/>
    </source>
</evidence>
<dbReference type="Pfam" id="PF12661">
    <property type="entry name" value="hEGF"/>
    <property type="match status" value="1"/>
</dbReference>
<reference evidence="25" key="1">
    <citation type="journal article" date="2023" name="Mol. Biol. Evol.">
        <title>Third-Generation Sequencing Reveals the Adaptive Role of the Epigenome in Three Deep-Sea Polychaetes.</title>
        <authorList>
            <person name="Perez M."/>
            <person name="Aroh O."/>
            <person name="Sun Y."/>
            <person name="Lan Y."/>
            <person name="Juniper S.K."/>
            <person name="Young C.R."/>
            <person name="Angers B."/>
            <person name="Qian P.Y."/>
        </authorList>
    </citation>
    <scope>NUCLEOTIDE SEQUENCE</scope>
    <source>
        <strain evidence="25">R07B-5</strain>
    </source>
</reference>
<evidence type="ECO:0000256" key="10">
    <source>
        <dbReference type="ARBA" id="ARBA00022729"/>
    </source>
</evidence>
<evidence type="ECO:0000256" key="6">
    <source>
        <dbReference type="ARBA" id="ARBA00022490"/>
    </source>
</evidence>
<comment type="subcellular location">
    <subcellularLocation>
        <location evidence="2">Apical cell membrane</location>
        <topology evidence="2">Single-pass type I membrane protein</topology>
    </subcellularLocation>
    <subcellularLocation>
        <location evidence="3">Cell projection</location>
    </subcellularLocation>
    <subcellularLocation>
        <location evidence="1">Cytoplasm</location>
        <location evidence="1">Cytoskeleton</location>
    </subcellularLocation>
</comment>
<dbReference type="InterPro" id="IPR018097">
    <property type="entry name" value="EGF_Ca-bd_CS"/>
</dbReference>
<keyword evidence="6" id="KW-0963">Cytoplasm</keyword>
<dbReference type="PROSITE" id="PS01187">
    <property type="entry name" value="EGF_CA"/>
    <property type="match status" value="8"/>
</dbReference>
<dbReference type="FunFam" id="2.10.25.10:FF:000004">
    <property type="entry name" value="Neurogenic locus notch 1"/>
    <property type="match status" value="1"/>
</dbReference>
<evidence type="ECO:0000313" key="25">
    <source>
        <dbReference type="EMBL" id="KAK2159626.1"/>
    </source>
</evidence>
<dbReference type="GO" id="GO:0007435">
    <property type="term" value="P:salivary gland morphogenesis"/>
    <property type="evidence" value="ECO:0007669"/>
    <property type="project" value="UniProtKB-ARBA"/>
</dbReference>
<dbReference type="GO" id="GO:0007219">
    <property type="term" value="P:Notch signaling pathway"/>
    <property type="evidence" value="ECO:0007669"/>
    <property type="project" value="UniProtKB-KW"/>
</dbReference>
<dbReference type="GO" id="GO:0060562">
    <property type="term" value="P:epithelial tube morphogenesis"/>
    <property type="evidence" value="ECO:0007669"/>
    <property type="project" value="UniProtKB-ARBA"/>
</dbReference>
<dbReference type="GO" id="GO:0009967">
    <property type="term" value="P:positive regulation of signal transduction"/>
    <property type="evidence" value="ECO:0007669"/>
    <property type="project" value="UniProtKB-ARBA"/>
</dbReference>
<dbReference type="Pfam" id="PF00008">
    <property type="entry name" value="EGF"/>
    <property type="match status" value="13"/>
</dbReference>
<feature type="disulfide bond" evidence="22">
    <location>
        <begin position="1539"/>
        <end position="1548"/>
    </location>
</feature>
<feature type="domain" description="EGF-like" evidence="23">
    <location>
        <begin position="1344"/>
        <end position="1381"/>
    </location>
</feature>
<dbReference type="InterPro" id="IPR049883">
    <property type="entry name" value="NOTCH1_EGF-like"/>
</dbReference>
<comment type="subunit">
    <text evidence="21">Interacts (via Sushi domain 21) with ITGA9:ITGB1; thereby inhibits Ca(2+) intracellular signaling and as a result represses vasocontraction. Interacts (via Sushi domain 21) with ITGA4:ITGB1; thereby inhibits Ca(2+) intracellular signaling and as a result represses vasocontraction. Interacts with ANGPT1 and ANGPT2. Interacts with PEAR1 (via extracellular domain). Interacts with HSPG2, TLN1, FN1, COPA, CCT2, IQGAP1, LAMC1 and NID1. Interacts (via C-terminus) with TIE1.</text>
</comment>
<evidence type="ECO:0000256" key="12">
    <source>
        <dbReference type="ARBA" id="ARBA00022782"/>
    </source>
</evidence>
<feature type="disulfide bond" evidence="22">
    <location>
        <begin position="1842"/>
        <end position="1851"/>
    </location>
</feature>
<feature type="disulfide bond" evidence="22">
    <location>
        <begin position="1332"/>
        <end position="1341"/>
    </location>
</feature>
<evidence type="ECO:0000313" key="26">
    <source>
        <dbReference type="Proteomes" id="UP001209878"/>
    </source>
</evidence>
<dbReference type="GO" id="GO:0005178">
    <property type="term" value="F:integrin binding"/>
    <property type="evidence" value="ECO:0007669"/>
    <property type="project" value="UniProtKB-ARBA"/>
</dbReference>
<keyword evidence="12" id="KW-0221">Differentiation</keyword>
<evidence type="ECO:0000256" key="14">
    <source>
        <dbReference type="ARBA" id="ARBA00022976"/>
    </source>
</evidence>
<dbReference type="GO" id="GO:0080090">
    <property type="term" value="P:regulation of primary metabolic process"/>
    <property type="evidence" value="ECO:0007669"/>
    <property type="project" value="UniProtKB-ARBA"/>
</dbReference>
<keyword evidence="11" id="KW-0677">Repeat</keyword>
<feature type="disulfide bond" evidence="22">
    <location>
        <begin position="1577"/>
        <end position="1586"/>
    </location>
</feature>
<evidence type="ECO:0000256" key="15">
    <source>
        <dbReference type="ARBA" id="ARBA00022989"/>
    </source>
</evidence>
<dbReference type="GO" id="GO:0005856">
    <property type="term" value="C:cytoskeleton"/>
    <property type="evidence" value="ECO:0007669"/>
    <property type="project" value="UniProtKB-SubCell"/>
</dbReference>
<accession>A0AAD9N953</accession>
<evidence type="ECO:0000259" key="24">
    <source>
        <dbReference type="PROSITE" id="PS50856"/>
    </source>
</evidence>
<dbReference type="PROSITE" id="PS00010">
    <property type="entry name" value="ASX_HYDROXYL"/>
    <property type="match status" value="17"/>
</dbReference>
<feature type="domain" description="EGF-like" evidence="23">
    <location>
        <begin position="1095"/>
        <end position="1131"/>
    </location>
</feature>
<dbReference type="GO" id="GO:0016324">
    <property type="term" value="C:apical plasma membrane"/>
    <property type="evidence" value="ECO:0007669"/>
    <property type="project" value="UniProtKB-SubCell"/>
</dbReference>
<dbReference type="InterPro" id="IPR001881">
    <property type="entry name" value="EGF-like_Ca-bd_dom"/>
</dbReference>
<keyword evidence="5" id="KW-1003">Cell membrane</keyword>
<dbReference type="InterPro" id="IPR000742">
    <property type="entry name" value="EGF"/>
</dbReference>
<dbReference type="InterPro" id="IPR000152">
    <property type="entry name" value="EGF-type_Asp/Asn_hydroxyl_site"/>
</dbReference>
<dbReference type="FunFam" id="2.10.25.10:FF:000122">
    <property type="entry name" value="Protein crumbs homolog 2"/>
    <property type="match status" value="1"/>
</dbReference>
<dbReference type="PRINTS" id="PR00907">
    <property type="entry name" value="THRMBOMODULN"/>
</dbReference>
<dbReference type="GO" id="GO:0003002">
    <property type="term" value="P:regionalization"/>
    <property type="evidence" value="ECO:0007669"/>
    <property type="project" value="UniProtKB-ARBA"/>
</dbReference>
<evidence type="ECO:0000256" key="5">
    <source>
        <dbReference type="ARBA" id="ARBA00022475"/>
    </source>
</evidence>
<dbReference type="FunFam" id="2.10.25.10:FF:000038">
    <property type="entry name" value="Fibrillin 2"/>
    <property type="match status" value="1"/>
</dbReference>
<feature type="domain" description="EGF-like" evidence="23">
    <location>
        <begin position="1306"/>
        <end position="1342"/>
    </location>
</feature>
<comment type="caution">
    <text evidence="25">The sequence shown here is derived from an EMBL/GenBank/DDBJ whole genome shotgun (WGS) entry which is preliminary data.</text>
</comment>
<evidence type="ECO:0000256" key="20">
    <source>
        <dbReference type="ARBA" id="ARBA00023273"/>
    </source>
</evidence>
<feature type="disulfide bond" evidence="22">
    <location>
        <begin position="1728"/>
        <end position="1737"/>
    </location>
</feature>
<dbReference type="GO" id="GO:0008593">
    <property type="term" value="P:regulation of Notch signaling pathway"/>
    <property type="evidence" value="ECO:0007669"/>
    <property type="project" value="UniProtKB-ARBA"/>
</dbReference>
<feature type="disulfide bond" evidence="22">
    <location>
        <begin position="1804"/>
        <end position="1813"/>
    </location>
</feature>
<keyword evidence="17 22" id="KW-1015">Disulfide bond</keyword>
<evidence type="ECO:0000256" key="11">
    <source>
        <dbReference type="ARBA" id="ARBA00022737"/>
    </source>
</evidence>
<feature type="disulfide bond" evidence="22">
    <location>
        <begin position="1501"/>
        <end position="1510"/>
    </location>
</feature>
<dbReference type="GO" id="GO:0048592">
    <property type="term" value="P:eye morphogenesis"/>
    <property type="evidence" value="ECO:0007669"/>
    <property type="project" value="UniProtKB-ARBA"/>
</dbReference>
<dbReference type="InterPro" id="IPR009030">
    <property type="entry name" value="Growth_fac_rcpt_cys_sf"/>
</dbReference>